<dbReference type="PANTHER" id="PTHR38934">
    <property type="entry name" value="HYPHALLY REGULATED CELL WALL PROTEIN 1"/>
    <property type="match status" value="1"/>
</dbReference>
<organism evidence="6 7">
    <name type="scientific">Paramecium sonneborni</name>
    <dbReference type="NCBI Taxonomy" id="65129"/>
    <lineage>
        <taxon>Eukaryota</taxon>
        <taxon>Sar</taxon>
        <taxon>Alveolata</taxon>
        <taxon>Ciliophora</taxon>
        <taxon>Intramacronucleata</taxon>
        <taxon>Oligohymenophorea</taxon>
        <taxon>Peniculida</taxon>
        <taxon>Parameciidae</taxon>
        <taxon>Paramecium</taxon>
    </lineage>
</organism>
<sequence>MIEKRLIQWILLQFVLMRSAEMSKICVCGHVSNQIDCEQSGFCIWQDGFCILNPGSIYNIQIWNQNLCKNFAKEDCIEQDQCGFHFGQCIDFEDCTIFDKNQCQDSSQRCVSDGTKCVEKLECNNYKTEIGCQNKNKMGKYCFWIYGIDQKCMDVTICEELPIFLSNHSMCKEGLDDCTIRDQGYGCMKQKESCTQYQQDFQCVESRSKIGHCFWDVKKRKCVEKVCENIPFSSDYECKQYLGECTSNGIHCIKRMQCSDVQNTFGCVTDAQGNKCEYHKNQCQIKSCSTAPDNYQNYQKCQDYDISFDCVTSENGGCKIRPQTCEGYVAEADCYSREQQNCEWFNHKCEYRQCHHAPMYYNHSDCKQYGNCIGRLNGGCQLTPQICDQILEEEFCEFNYNREMCFWLDGNCKLLECNKLKLPTYSNHKICQIASPFCTFHLDSQGCADYICENIFEIDYCQTDSNGSDCTLNQGCIEKKCQTAPQNYNTNQKCEEWLPECTVNVQVLQNFKISIGCTNKNYNCENAVEEQCYTTLTGLNCKWDIAQQKCINQVCVDANPNLYQTNEDCQKFLVSNGICIISSNGIGCQEWPNSCSLLIIQQQCDLNLQNGKQCYWTGSSCKIKECLDASIIIYTNNIECNSWLDYCIFNPILGGCMDRPSPMSCSSSPNNSMYDTHQECFAWNPQCTVISSFNSEGCEEKQINCSQFIRRRNCKTTLNGQKCYWDDKQQKCVNDNNDNTCDKRIREFMEIYLIKIVKTSHPILSEYCNYFYEQQCVINKYHQPCKWDLLNQICKNVDCRDNQTAQTEAECLKFKKYNECQLRININGTYGPGCELRPSECISVTNSIKCNLTLTINNDRCYFFNSQCRMIQPQNCEQITDSLSNELCQLYNSNCVLQQTGQGCYSINQCSDLSHNVCNQAIMKFNNKCNYYGVCNSDNQCSQKPNSYFGCGGRKTAKGQLCILQAYFYSDYYNSTTGYYEYRCENYFNSTSLSTSSSSISDRQKLCQNYSSSYGYDTSQQCVTISFCNQQNGDFQLCNSSITTSQQQCGYNFLSNTCVTRTCELLTYTNYAIITDEICYLWLYNCILGTTGCKTYTNDCNTIKLIQQCYSYSCFWQDGKCVSQINCQLNTTAISNRECLLTNVQFCRLNYTKGQGCSFFSCEVIKNQTICNSTTLVDGQNCIWTTSCQKKLCSQYTTQLDCENSYGYLSQVVTQCYWCGLNTTSCSNQKYCSSSSIISPISHQDCNNQNILSTINFSMSTKCIIKKLFCSEYKYQDACVRTIDGLECYWDNSVCRNICEMMYMFPFQPTDCYKMSPYCQLNSLNGCQFPSCALLSQEDCIIYASKCFWDGSECQTVDVCNKYLTSELCLNTNNSQDIPCFWDGIQCTEKTCQNKESPSQSKAECHDWLRNCQLDSFNNSCVEECTSADESYITHTQCESYNSNKSCTVKLDIIQCVDLLASCSLAKKTQCYVDKYGNRCYFSVSLNQCINLTCSNLDESYNTHQKCNLELKNCTVNQTLNGCQILDECTNYLIQEQCKINSQNVECEWIMSENRCTKKECSTAQLINYTAYGCQQYFGNSCSINKNLDKCEIAQKYCLGYSYEQCISDGQKNLSGISCFWNEERRTCLEKICINGPSVAISHIECMSYLSTCQKGGCRFKTCFDYNYALDQACASIFEDKRCATNGYRCVFRQNCEDVNIIDACTFDINLNPCVWIDDKCFTKTCQTALISINNYEDCNSYLSYCTVKQDGGCTKKQHCQDYQFKEACYVDSDYGECFWDNYLNECFSNSCIDFCGNGIVMSKDEQCDDGNYLPYDGCYKCQFQCPQGCTVCNGNLCQECETYGWVQINGICKSVCGDGYVVGNEFCDDGNNIEFDGCYLCSYSCHQMCLDCFQGQCILCEQGYVENGSQCHSICGDGYNVQLLEQCDDGNLINNDGCNDKCMVEQNWKCYEENHISNCKYSILPKIQLKKISKIDTGIQEFKLSFSEPVSLKNNLYKMIVIEILSQQTILYDIEIKPILAISNQIADVSYKILVDFKSSMSNTVLKVNILCDNIVNYENNTLFQQEAKLDLKPAYKISDTQESYILKAVKMSKILQYIIFVVVGIAFFSGNLEILWNLLDMFQQLSYMKYHNILFPQILLIYFEIFNIGSLSPIIDNFQIDQFIENYFDFQYPLIQTKWKFEEYQINCQFLQNFSSLITMFIFGFAYFLFSCFLYKLLNLTKYYNLPSMVNKQKFPFFFKVAKSMFSIQRFARKYYQYFIYSGLIRIYSSNFYELIFASLLQITNFNTDNTQNTIISNISLGILIFNLFFSFFIYFYLQKKSKVSKNLKVLVEGINYKAHRTSKQYFIIQLMKKTLFMINLVAFQGLGAIQSIITACLSGVFSCYIYISRPFENKFENIKLLIIEILIILNAIIFSIYEIIKFDPDKLTAEIFGWINVSLFTLILISTLIIDIYQQLRKYSNLIIAKVKTCLNIPKKTIQQPIIINWNY</sequence>
<feature type="transmembrane region" description="Helical" evidence="4">
    <location>
        <begin position="2297"/>
        <end position="2320"/>
    </location>
</feature>
<feature type="transmembrane region" description="Helical" evidence="4">
    <location>
        <begin position="2348"/>
        <end position="2366"/>
    </location>
</feature>
<feature type="transmembrane region" description="Helical" evidence="4">
    <location>
        <begin position="2260"/>
        <end position="2285"/>
    </location>
</feature>
<feature type="transmembrane region" description="Helical" evidence="4">
    <location>
        <begin position="2096"/>
        <end position="2114"/>
    </location>
</feature>
<accession>A0A8S1PYR1</accession>
<protein>
    <submittedName>
        <fullName evidence="6">Uncharacterized protein</fullName>
    </submittedName>
</protein>
<evidence type="ECO:0000256" key="2">
    <source>
        <dbReference type="ARBA" id="ARBA00022737"/>
    </source>
</evidence>
<evidence type="ECO:0000256" key="5">
    <source>
        <dbReference type="SAM" id="SignalP"/>
    </source>
</evidence>
<keyword evidence="1 5" id="KW-0732">Signal</keyword>
<gene>
    <name evidence="6" type="ORF">PSON_ATCC_30995.1.T0910001</name>
</gene>
<dbReference type="Proteomes" id="UP000692954">
    <property type="component" value="Unassembled WGS sequence"/>
</dbReference>
<feature type="signal peptide" evidence="5">
    <location>
        <begin position="1"/>
        <end position="22"/>
    </location>
</feature>
<dbReference type="NCBIfam" id="TIGR02232">
    <property type="entry name" value="myxo_disulf_rpt"/>
    <property type="match status" value="3"/>
</dbReference>
<feature type="transmembrane region" description="Helical" evidence="4">
    <location>
        <begin position="2199"/>
        <end position="2220"/>
    </location>
</feature>
<dbReference type="EMBL" id="CAJJDN010000091">
    <property type="protein sequence ID" value="CAD8108314.1"/>
    <property type="molecule type" value="Genomic_DNA"/>
</dbReference>
<feature type="transmembrane region" description="Helical" evidence="4">
    <location>
        <begin position="2372"/>
        <end position="2391"/>
    </location>
</feature>
<feature type="chain" id="PRO_5035788730" evidence="5">
    <location>
        <begin position="23"/>
        <end position="2491"/>
    </location>
</feature>
<evidence type="ECO:0000256" key="1">
    <source>
        <dbReference type="ARBA" id="ARBA00022729"/>
    </source>
</evidence>
<evidence type="ECO:0000256" key="3">
    <source>
        <dbReference type="ARBA" id="ARBA00023157"/>
    </source>
</evidence>
<dbReference type="PANTHER" id="PTHR38934:SF6">
    <property type="entry name" value="CHROMOSOME UNDETERMINED SCAFFOLD_176, WHOLE GENOME SHOTGUN SEQUENCE"/>
    <property type="match status" value="1"/>
</dbReference>
<dbReference type="InterPro" id="IPR011936">
    <property type="entry name" value="Myxo_disulph_rpt"/>
</dbReference>
<comment type="caution">
    <text evidence="6">The sequence shown here is derived from an EMBL/GenBank/DDBJ whole genome shotgun (WGS) entry which is preliminary data.</text>
</comment>
<name>A0A8S1PYR1_9CILI</name>
<keyword evidence="3" id="KW-1015">Disulfide bond</keyword>
<dbReference type="Pfam" id="PF01508">
    <property type="entry name" value="Paramecium_SA"/>
    <property type="match status" value="14"/>
</dbReference>
<dbReference type="SMART" id="SM00639">
    <property type="entry name" value="PSA"/>
    <property type="match status" value="18"/>
</dbReference>
<keyword evidence="4" id="KW-0812">Transmembrane</keyword>
<evidence type="ECO:0000313" key="7">
    <source>
        <dbReference type="Proteomes" id="UP000692954"/>
    </source>
</evidence>
<evidence type="ECO:0000256" key="4">
    <source>
        <dbReference type="SAM" id="Phobius"/>
    </source>
</evidence>
<proteinExistence type="predicted"/>
<keyword evidence="2" id="KW-0677">Repeat</keyword>
<dbReference type="InterPro" id="IPR002895">
    <property type="entry name" value="Paramecium_SA"/>
</dbReference>
<feature type="transmembrane region" description="Helical" evidence="4">
    <location>
        <begin position="2403"/>
        <end position="2423"/>
    </location>
</feature>
<feature type="transmembrane region" description="Helical" evidence="4">
    <location>
        <begin position="2435"/>
        <end position="2456"/>
    </location>
</feature>
<evidence type="ECO:0000313" key="6">
    <source>
        <dbReference type="EMBL" id="CAD8108314.1"/>
    </source>
</evidence>
<feature type="transmembrane region" description="Helical" evidence="4">
    <location>
        <begin position="2135"/>
        <end position="2157"/>
    </location>
</feature>
<keyword evidence="4" id="KW-1133">Transmembrane helix</keyword>
<keyword evidence="4" id="KW-0472">Membrane</keyword>
<keyword evidence="7" id="KW-1185">Reference proteome</keyword>
<reference evidence="6" key="1">
    <citation type="submission" date="2021-01" db="EMBL/GenBank/DDBJ databases">
        <authorList>
            <consortium name="Genoscope - CEA"/>
            <person name="William W."/>
        </authorList>
    </citation>
    <scope>NUCLEOTIDE SEQUENCE</scope>
</reference>